<keyword evidence="4" id="KW-1185">Reference proteome</keyword>
<dbReference type="InterPro" id="IPR011004">
    <property type="entry name" value="Trimer_LpxA-like_sf"/>
</dbReference>
<proteinExistence type="predicted"/>
<dbReference type="Proteomes" id="UP000192266">
    <property type="component" value="Unassembled WGS sequence"/>
</dbReference>
<feature type="signal peptide" evidence="2">
    <location>
        <begin position="1"/>
        <end position="39"/>
    </location>
</feature>
<organism evidence="3 4">
    <name type="scientific">Hymenobacter roseosalivarius DSM 11622</name>
    <dbReference type="NCBI Taxonomy" id="645990"/>
    <lineage>
        <taxon>Bacteria</taxon>
        <taxon>Pseudomonadati</taxon>
        <taxon>Bacteroidota</taxon>
        <taxon>Cytophagia</taxon>
        <taxon>Cytophagales</taxon>
        <taxon>Hymenobacteraceae</taxon>
        <taxon>Hymenobacter</taxon>
    </lineage>
</organism>
<evidence type="ECO:0000256" key="1">
    <source>
        <dbReference type="SAM" id="MobiDB-lite"/>
    </source>
</evidence>
<keyword evidence="2" id="KW-0732">Signal</keyword>
<dbReference type="RefSeq" id="WP_143435004.1">
    <property type="nucleotide sequence ID" value="NZ_FWWW01000091.1"/>
</dbReference>
<dbReference type="AlphaFoldDB" id="A0A1W1W1C4"/>
<dbReference type="SUPFAM" id="SSF51161">
    <property type="entry name" value="Trimeric LpxA-like enzymes"/>
    <property type="match status" value="1"/>
</dbReference>
<feature type="chain" id="PRO_5012099623" evidence="2">
    <location>
        <begin position="40"/>
        <end position="140"/>
    </location>
</feature>
<evidence type="ECO:0000313" key="4">
    <source>
        <dbReference type="Proteomes" id="UP000192266"/>
    </source>
</evidence>
<name>A0A1W1W1C4_9BACT</name>
<sequence length="140" mass="14480">MSFSTPRPVAATPTISGGRRRFATVLLATVGLLSLNSCAEEGGGIGFEPNEGGAHPTQRNRPVLPATAPAESASFIDPTATITGDEAILIGPHVYIGPFARLLASGGKGERGEVRIEEGTNLQDNVTVMAEAPRDAASQR</sequence>
<gene>
    <name evidence="3" type="ORF">SAMN00120144_0192</name>
</gene>
<dbReference type="OrthoDB" id="9803036at2"/>
<accession>A0A1W1W1C4</accession>
<evidence type="ECO:0000256" key="2">
    <source>
        <dbReference type="SAM" id="SignalP"/>
    </source>
</evidence>
<dbReference type="STRING" id="645990.SAMN00120144_0192"/>
<protein>
    <submittedName>
        <fullName evidence="3">Uncharacterized protein</fullName>
    </submittedName>
</protein>
<feature type="region of interest" description="Disordered" evidence="1">
    <location>
        <begin position="43"/>
        <end position="63"/>
    </location>
</feature>
<reference evidence="3 4" key="1">
    <citation type="submission" date="2017-04" db="EMBL/GenBank/DDBJ databases">
        <authorList>
            <person name="Afonso C.L."/>
            <person name="Miller P.J."/>
            <person name="Scott M.A."/>
            <person name="Spackman E."/>
            <person name="Goraichik I."/>
            <person name="Dimitrov K.M."/>
            <person name="Suarez D.L."/>
            <person name="Swayne D.E."/>
        </authorList>
    </citation>
    <scope>NUCLEOTIDE SEQUENCE [LARGE SCALE GENOMIC DNA]</scope>
    <source>
        <strain evidence="3 4">DSM 11622</strain>
    </source>
</reference>
<dbReference type="Gene3D" id="2.160.10.10">
    <property type="entry name" value="Hexapeptide repeat proteins"/>
    <property type="match status" value="1"/>
</dbReference>
<evidence type="ECO:0000313" key="3">
    <source>
        <dbReference type="EMBL" id="SMB99429.1"/>
    </source>
</evidence>
<dbReference type="EMBL" id="FWWW01000091">
    <property type="protein sequence ID" value="SMB99429.1"/>
    <property type="molecule type" value="Genomic_DNA"/>
</dbReference>